<dbReference type="AlphaFoldDB" id="A0A139GTJ6"/>
<proteinExistence type="predicted"/>
<accession>A0A139GTJ6</accession>
<dbReference type="EMBL" id="LFZO01001182">
    <property type="protein sequence ID" value="KXS93526.1"/>
    <property type="molecule type" value="Genomic_DNA"/>
</dbReference>
<sequence length="133" mass="14386">MPYISKSLALSALALATLTTATPIDPSTHNLGKRDDWVFGRSKCPDDDGDIYTMDPRTRGESVADTTSMISQWEDRTGMSIFRHASRVVAILQAVFGGKVDATSAGPCYYFSSTKAAPFKDATTDNKKVATEV</sequence>
<evidence type="ECO:0000313" key="3">
    <source>
        <dbReference type="Proteomes" id="UP000073492"/>
    </source>
</evidence>
<keyword evidence="1" id="KW-0732">Signal</keyword>
<reference evidence="2 3" key="1">
    <citation type="submission" date="2015-07" db="EMBL/GenBank/DDBJ databases">
        <title>Comparative genomics of the Sigatoka disease complex on banana suggests a link between parallel evolutionary changes in Pseudocercospora fijiensis and Pseudocercospora eumusae and increased virulence on the banana host.</title>
        <authorList>
            <person name="Chang T.-C."/>
            <person name="Salvucci A."/>
            <person name="Crous P.W."/>
            <person name="Stergiopoulos I."/>
        </authorList>
    </citation>
    <scope>NUCLEOTIDE SEQUENCE [LARGE SCALE GENOMIC DNA]</scope>
    <source>
        <strain evidence="2 3">CBS 116634</strain>
    </source>
</reference>
<keyword evidence="3" id="KW-1185">Reference proteome</keyword>
<evidence type="ECO:0000256" key="1">
    <source>
        <dbReference type="SAM" id="SignalP"/>
    </source>
</evidence>
<protein>
    <submittedName>
        <fullName evidence="2">Uncharacterized protein</fullName>
    </submittedName>
</protein>
<feature type="signal peptide" evidence="1">
    <location>
        <begin position="1"/>
        <end position="21"/>
    </location>
</feature>
<feature type="chain" id="PRO_5007296925" evidence="1">
    <location>
        <begin position="22"/>
        <end position="133"/>
    </location>
</feature>
<organism evidence="2 3">
    <name type="scientific">Pseudocercospora musae</name>
    <dbReference type="NCBI Taxonomy" id="113226"/>
    <lineage>
        <taxon>Eukaryota</taxon>
        <taxon>Fungi</taxon>
        <taxon>Dikarya</taxon>
        <taxon>Ascomycota</taxon>
        <taxon>Pezizomycotina</taxon>
        <taxon>Dothideomycetes</taxon>
        <taxon>Dothideomycetidae</taxon>
        <taxon>Mycosphaerellales</taxon>
        <taxon>Mycosphaerellaceae</taxon>
        <taxon>Pseudocercospora</taxon>
    </lineage>
</organism>
<dbReference type="OrthoDB" id="10439678at2759"/>
<name>A0A139GTJ6_9PEZI</name>
<gene>
    <name evidence="2" type="ORF">AC579_3010</name>
</gene>
<dbReference type="Proteomes" id="UP000073492">
    <property type="component" value="Unassembled WGS sequence"/>
</dbReference>
<comment type="caution">
    <text evidence="2">The sequence shown here is derived from an EMBL/GenBank/DDBJ whole genome shotgun (WGS) entry which is preliminary data.</text>
</comment>
<evidence type="ECO:0000313" key="2">
    <source>
        <dbReference type="EMBL" id="KXS93526.1"/>
    </source>
</evidence>